<name>A0ABT9ZYE0_9BACI</name>
<dbReference type="EMBL" id="JAUSUG010000015">
    <property type="protein sequence ID" value="MDQ0256264.1"/>
    <property type="molecule type" value="Genomic_DNA"/>
</dbReference>
<dbReference type="RefSeq" id="WP_307328113.1">
    <property type="nucleotide sequence ID" value="NZ_JAUSUG010000015.1"/>
</dbReference>
<comment type="caution">
    <text evidence="1">The sequence shown here is derived from an EMBL/GenBank/DDBJ whole genome shotgun (WGS) entry which is preliminary data.</text>
</comment>
<sequence>MEKNELFLDDGVVVNAYSFSEHVICVDVNKDGQDLGSFCSDVSQFEELDEEEMVTLIQQHIKLIESSSLKSQKEKHMVYGYELSYYTHSETVTCVDVKQADKPVCSFCVDKVTFEEWLEDNDQLINVINNLKA</sequence>
<evidence type="ECO:0000313" key="2">
    <source>
        <dbReference type="Proteomes" id="UP001230005"/>
    </source>
</evidence>
<accession>A0ABT9ZYE0</accession>
<keyword evidence="2" id="KW-1185">Reference proteome</keyword>
<reference evidence="1 2" key="1">
    <citation type="submission" date="2023-07" db="EMBL/GenBank/DDBJ databases">
        <title>Genomic Encyclopedia of Type Strains, Phase IV (KMG-IV): sequencing the most valuable type-strain genomes for metagenomic binning, comparative biology and taxonomic classification.</title>
        <authorList>
            <person name="Goeker M."/>
        </authorList>
    </citation>
    <scope>NUCLEOTIDE SEQUENCE [LARGE SCALE GENOMIC DNA]</scope>
    <source>
        <strain evidence="1 2">DSM 9768</strain>
    </source>
</reference>
<dbReference type="Proteomes" id="UP001230005">
    <property type="component" value="Unassembled WGS sequence"/>
</dbReference>
<evidence type="ECO:0000313" key="1">
    <source>
        <dbReference type="EMBL" id="MDQ0256264.1"/>
    </source>
</evidence>
<proteinExistence type="predicted"/>
<protein>
    <submittedName>
        <fullName evidence="1">Uncharacterized protein</fullName>
    </submittedName>
</protein>
<gene>
    <name evidence="1" type="ORF">J2S74_003682</name>
</gene>
<organism evidence="1 2">
    <name type="scientific">Evansella vedderi</name>
    <dbReference type="NCBI Taxonomy" id="38282"/>
    <lineage>
        <taxon>Bacteria</taxon>
        <taxon>Bacillati</taxon>
        <taxon>Bacillota</taxon>
        <taxon>Bacilli</taxon>
        <taxon>Bacillales</taxon>
        <taxon>Bacillaceae</taxon>
        <taxon>Evansella</taxon>
    </lineage>
</organism>